<comment type="caution">
    <text evidence="1">The sequence shown here is derived from an EMBL/GenBank/DDBJ whole genome shotgun (WGS) entry which is preliminary data.</text>
</comment>
<sequence>MCGLLLLWSSETGFWVSDDLWADAFRGQSPRYGFYGCLNTLDGVSDGFLLRQSRVAACVLCLFRRSSETGFSVSDDLFAGVFRGQSPHYGRFQTTFAVSAPAVRCV</sequence>
<gene>
    <name evidence="1" type="ORF">HMPREF9418_2640</name>
</gene>
<evidence type="ECO:0000313" key="2">
    <source>
        <dbReference type="Proteomes" id="UP000004982"/>
    </source>
</evidence>
<accession>A0AA36UGV6</accession>
<dbReference type="EMBL" id="AFQE01000133">
    <property type="protein sequence ID" value="EGQ74793.1"/>
    <property type="molecule type" value="Genomic_DNA"/>
</dbReference>
<proteinExistence type="predicted"/>
<reference evidence="1 2" key="1">
    <citation type="submission" date="2011-05" db="EMBL/GenBank/DDBJ databases">
        <authorList>
            <person name="Muzny D."/>
            <person name="Qin X."/>
            <person name="Deng J."/>
            <person name="Jiang H."/>
            <person name="Liu Y."/>
            <person name="Qu J."/>
            <person name="Song X.-Z."/>
            <person name="Zhang L."/>
            <person name="Thornton R."/>
            <person name="Coyle M."/>
            <person name="Francisco L."/>
            <person name="Jackson L."/>
            <person name="Javaid M."/>
            <person name="Korchina V."/>
            <person name="Kovar C."/>
            <person name="Mata R."/>
            <person name="Mathew T."/>
            <person name="Ngo R."/>
            <person name="Nguyen L."/>
            <person name="Nguyen N."/>
            <person name="Okwuonu G."/>
            <person name="Ongeri F."/>
            <person name="Pham C."/>
            <person name="Simmons D."/>
            <person name="Wilczek-Boney K."/>
            <person name="Hale W."/>
            <person name="Jakkamsetti A."/>
            <person name="Pham P."/>
            <person name="Ruth R."/>
            <person name="San Lucas F."/>
            <person name="Warren J."/>
            <person name="Zhang J."/>
            <person name="Zhao Z."/>
            <person name="Zhou C."/>
            <person name="Zhu D."/>
            <person name="Lee S."/>
            <person name="Bess C."/>
            <person name="Blankenburg K."/>
            <person name="Forbes L."/>
            <person name="Fu Q."/>
            <person name="Gubbala S."/>
            <person name="Hirani K."/>
            <person name="Jayaseelan J.C."/>
            <person name="Lara F."/>
            <person name="Munidasa M."/>
            <person name="Palculict T."/>
            <person name="Patil S."/>
            <person name="Pu L.-L."/>
            <person name="Saada N."/>
            <person name="Tang L."/>
            <person name="Weissenberger G."/>
            <person name="Zhu Y."/>
            <person name="Hemphill L."/>
            <person name="Shang Y."/>
            <person name="Youmans B."/>
            <person name="Ayvaz T."/>
            <person name="Ross M."/>
            <person name="Santibanez J."/>
            <person name="Aqrawi P."/>
            <person name="Gross S."/>
            <person name="Joshi V."/>
            <person name="Fowler G."/>
            <person name="Nazareth L."/>
            <person name="Reid J."/>
            <person name="Worley K."/>
            <person name="Petrosino J."/>
            <person name="Highlander S."/>
            <person name="Gibbs R."/>
        </authorList>
    </citation>
    <scope>NUCLEOTIDE SEQUENCE [LARGE SCALE GENOMIC DNA]</scope>
    <source>
        <strain evidence="1 2">ATCC 33926</strain>
    </source>
</reference>
<protein>
    <submittedName>
        <fullName evidence="1">Uncharacterized protein</fullName>
    </submittedName>
</protein>
<organism evidence="1 2">
    <name type="scientific">Neisseria macacae ATCC 33926</name>
    <dbReference type="NCBI Taxonomy" id="997348"/>
    <lineage>
        <taxon>Bacteria</taxon>
        <taxon>Pseudomonadati</taxon>
        <taxon>Pseudomonadota</taxon>
        <taxon>Betaproteobacteria</taxon>
        <taxon>Neisseriales</taxon>
        <taxon>Neisseriaceae</taxon>
        <taxon>Neisseria</taxon>
    </lineage>
</organism>
<dbReference type="Proteomes" id="UP000004982">
    <property type="component" value="Unassembled WGS sequence"/>
</dbReference>
<evidence type="ECO:0000313" key="1">
    <source>
        <dbReference type="EMBL" id="EGQ74793.1"/>
    </source>
</evidence>
<dbReference type="AlphaFoldDB" id="A0AA36UGV6"/>
<name>A0AA36UGV6_9NEIS</name>